<dbReference type="Gene3D" id="2.60.40.10">
    <property type="entry name" value="Immunoglobulins"/>
    <property type="match status" value="2"/>
</dbReference>
<evidence type="ECO:0000259" key="2">
    <source>
        <dbReference type="Pfam" id="PF07705"/>
    </source>
</evidence>
<feature type="region of interest" description="Disordered" evidence="1">
    <location>
        <begin position="148"/>
        <end position="188"/>
    </location>
</feature>
<feature type="domain" description="CARDB" evidence="2">
    <location>
        <begin position="181"/>
        <end position="252"/>
    </location>
</feature>
<dbReference type="RefSeq" id="WP_149782237.1">
    <property type="nucleotide sequence ID" value="NZ_FMZP01000003.1"/>
</dbReference>
<sequence length="397" mass="41510">MIKVQSHNRSLVVTLVLVVGLAAPTAAVIVEDDTADEIILEPASSPNGDYAAVEDGQLELNLEKLNDRAITRADNVFTITVTNESVDRVWIEHNVTGLTFYHGNDLTNTISKSNPLEVSPGDTEHIGVAIDTHVAREGTETFTVTAQYADNETEPDQSAGGSGGASDSSSSPSPAIEHSNVTVSPTTADAGDTVTVTATYRNLGDAPGQTTAQVTVDGIVVDQRTIVLEPGEERTVTFERTMDWPGTHEISISGAGSQSVTVGGPPIDVVNASVDRTTVTSGDSTTVRATVTNPTDRGVDRTLEVAVDGIVVDSRAVSIPANSERTVTFERELETPGTYEIAVSGVSAGEVTVEEPGGFSLQNRELSPATTAALAPPATAGLLFLAVAANRRWSIFG</sequence>
<proteinExistence type="predicted"/>
<gene>
    <name evidence="3" type="ORF">SAMN05192552_100397</name>
</gene>
<evidence type="ECO:0000313" key="4">
    <source>
        <dbReference type="Proteomes" id="UP000324021"/>
    </source>
</evidence>
<dbReference type="AlphaFoldDB" id="A0A1G6KVJ8"/>
<name>A0A1G6KVJ8_9EURY</name>
<accession>A0A1G6KVJ8</accession>
<evidence type="ECO:0000256" key="1">
    <source>
        <dbReference type="SAM" id="MobiDB-lite"/>
    </source>
</evidence>
<dbReference type="InterPro" id="IPR011635">
    <property type="entry name" value="CARDB"/>
</dbReference>
<organism evidence="3 4">
    <name type="scientific">Natrinema hispanicum</name>
    <dbReference type="NCBI Taxonomy" id="392421"/>
    <lineage>
        <taxon>Archaea</taxon>
        <taxon>Methanobacteriati</taxon>
        <taxon>Methanobacteriota</taxon>
        <taxon>Stenosarchaea group</taxon>
        <taxon>Halobacteria</taxon>
        <taxon>Halobacteriales</taxon>
        <taxon>Natrialbaceae</taxon>
        <taxon>Natrinema</taxon>
    </lineage>
</organism>
<dbReference type="Proteomes" id="UP000324021">
    <property type="component" value="Unassembled WGS sequence"/>
</dbReference>
<dbReference type="EMBL" id="FMZP01000003">
    <property type="protein sequence ID" value="SDC35110.1"/>
    <property type="molecule type" value="Genomic_DNA"/>
</dbReference>
<evidence type="ECO:0000313" key="3">
    <source>
        <dbReference type="EMBL" id="SDC35110.1"/>
    </source>
</evidence>
<dbReference type="Pfam" id="PF07705">
    <property type="entry name" value="CARDB"/>
    <property type="match status" value="1"/>
</dbReference>
<reference evidence="3 4" key="1">
    <citation type="submission" date="2016-10" db="EMBL/GenBank/DDBJ databases">
        <authorList>
            <person name="Varghese N."/>
            <person name="Submissions S."/>
        </authorList>
    </citation>
    <scope>NUCLEOTIDE SEQUENCE [LARGE SCALE GENOMIC DNA]</scope>
    <source>
        <strain evidence="3 4">CDM_1</strain>
    </source>
</reference>
<dbReference type="InterPro" id="IPR013783">
    <property type="entry name" value="Ig-like_fold"/>
</dbReference>
<protein>
    <submittedName>
        <fullName evidence="3">CARDB protein</fullName>
    </submittedName>
</protein>
<feature type="compositionally biased region" description="Low complexity" evidence="1">
    <location>
        <begin position="165"/>
        <end position="175"/>
    </location>
</feature>